<protein>
    <recommendedName>
        <fullName evidence="4">Secreted protein with PEP-CTERM sorting signal</fullName>
    </recommendedName>
</protein>
<gene>
    <name evidence="2" type="ORF">ACFPPC_10450</name>
</gene>
<keyword evidence="1" id="KW-0472">Membrane</keyword>
<accession>A0ABW0H738</accession>
<evidence type="ECO:0000313" key="3">
    <source>
        <dbReference type="Proteomes" id="UP001596104"/>
    </source>
</evidence>
<reference evidence="3" key="1">
    <citation type="journal article" date="2019" name="Int. J. Syst. Evol. Microbiol.">
        <title>The Global Catalogue of Microorganisms (GCM) 10K type strain sequencing project: providing services to taxonomists for standard genome sequencing and annotation.</title>
        <authorList>
            <consortium name="The Broad Institute Genomics Platform"/>
            <consortium name="The Broad Institute Genome Sequencing Center for Infectious Disease"/>
            <person name="Wu L."/>
            <person name="Ma J."/>
        </authorList>
    </citation>
    <scope>NUCLEOTIDE SEQUENCE [LARGE SCALE GENOMIC DNA]</scope>
    <source>
        <strain evidence="3">CGMCC 1.16326</strain>
    </source>
</reference>
<keyword evidence="1" id="KW-1133">Transmembrane helix</keyword>
<comment type="caution">
    <text evidence="2">The sequence shown here is derived from an EMBL/GenBank/DDBJ whole genome shotgun (WGS) entry which is preliminary data.</text>
</comment>
<evidence type="ECO:0000256" key="1">
    <source>
        <dbReference type="SAM" id="Phobius"/>
    </source>
</evidence>
<keyword evidence="1" id="KW-0812">Transmembrane</keyword>
<dbReference type="EMBL" id="JBHSLV010000019">
    <property type="protein sequence ID" value="MFC5393052.1"/>
    <property type="molecule type" value="Genomic_DNA"/>
</dbReference>
<name>A0ABW0H738_9HYPH</name>
<evidence type="ECO:0008006" key="4">
    <source>
        <dbReference type="Google" id="ProtNLM"/>
    </source>
</evidence>
<feature type="transmembrane region" description="Helical" evidence="1">
    <location>
        <begin position="32"/>
        <end position="51"/>
    </location>
</feature>
<evidence type="ECO:0000313" key="2">
    <source>
        <dbReference type="EMBL" id="MFC5393052.1"/>
    </source>
</evidence>
<organism evidence="2 3">
    <name type="scientific">Bosea vestrisii</name>
    <dbReference type="NCBI Taxonomy" id="151416"/>
    <lineage>
        <taxon>Bacteria</taxon>
        <taxon>Pseudomonadati</taxon>
        <taxon>Pseudomonadota</taxon>
        <taxon>Alphaproteobacteria</taxon>
        <taxon>Hyphomicrobiales</taxon>
        <taxon>Boseaceae</taxon>
        <taxon>Bosea</taxon>
    </lineage>
</organism>
<keyword evidence="3" id="KW-1185">Reference proteome</keyword>
<dbReference type="RefSeq" id="WP_377007967.1">
    <property type="nucleotide sequence ID" value="NZ_JBHSLV010000019.1"/>
</dbReference>
<dbReference type="Proteomes" id="UP001596104">
    <property type="component" value="Unassembled WGS sequence"/>
</dbReference>
<proteinExistence type="predicted"/>
<sequence>MSFVKAACAGTAMFFPLAAGLLLPFCRTSEIQLVVLSLGVGLGMFGLLGFAEIEKRER</sequence>